<dbReference type="AlphaFoldDB" id="X1B0S3"/>
<name>X1B0S3_9ZZZZ</name>
<dbReference type="CDD" id="cd11535">
    <property type="entry name" value="NTP-PPase_SsMazG"/>
    <property type="match status" value="1"/>
</dbReference>
<proteinExistence type="predicted"/>
<evidence type="ECO:0000259" key="1">
    <source>
        <dbReference type="Pfam" id="PF03819"/>
    </source>
</evidence>
<dbReference type="SUPFAM" id="SSF101386">
    <property type="entry name" value="all-alpha NTP pyrophosphatases"/>
    <property type="match status" value="1"/>
</dbReference>
<comment type="caution">
    <text evidence="2">The sequence shown here is derived from an EMBL/GenBank/DDBJ whole genome shotgun (WGS) entry which is preliminary data.</text>
</comment>
<dbReference type="PANTHER" id="PTHR42702:SF1">
    <property type="entry name" value="REGULATORY PROTEIN FOR BETA-LACTAMASE"/>
    <property type="match status" value="1"/>
</dbReference>
<protein>
    <recommendedName>
        <fullName evidence="1">NTP pyrophosphohydrolase MazG-like domain-containing protein</fullName>
    </recommendedName>
</protein>
<reference evidence="2" key="1">
    <citation type="journal article" date="2014" name="Front. Microbiol.">
        <title>High frequency of phylogenetically diverse reductive dehalogenase-homologous genes in deep subseafloor sedimentary metagenomes.</title>
        <authorList>
            <person name="Kawai M."/>
            <person name="Futagami T."/>
            <person name="Toyoda A."/>
            <person name="Takaki Y."/>
            <person name="Nishi S."/>
            <person name="Hori S."/>
            <person name="Arai W."/>
            <person name="Tsubouchi T."/>
            <person name="Morono Y."/>
            <person name="Uchiyama I."/>
            <person name="Ito T."/>
            <person name="Fujiyama A."/>
            <person name="Inagaki F."/>
            <person name="Takami H."/>
        </authorList>
    </citation>
    <scope>NUCLEOTIDE SEQUENCE</scope>
    <source>
        <strain evidence="2">Expedition CK06-06</strain>
    </source>
</reference>
<dbReference type="Pfam" id="PF03819">
    <property type="entry name" value="MazG"/>
    <property type="match status" value="1"/>
</dbReference>
<evidence type="ECO:0000313" key="2">
    <source>
        <dbReference type="EMBL" id="GAG77888.1"/>
    </source>
</evidence>
<gene>
    <name evidence="2" type="ORF">S01H4_31118</name>
</gene>
<accession>X1B0S3</accession>
<dbReference type="Gene3D" id="1.10.287.1080">
    <property type="entry name" value="MazG-like"/>
    <property type="match status" value="1"/>
</dbReference>
<dbReference type="InterPro" id="IPR004518">
    <property type="entry name" value="MazG-like_dom"/>
</dbReference>
<feature type="domain" description="NTP pyrophosphohydrolase MazG-like" evidence="1">
    <location>
        <begin position="24"/>
        <end position="81"/>
    </location>
</feature>
<organism evidence="2">
    <name type="scientific">marine sediment metagenome</name>
    <dbReference type="NCBI Taxonomy" id="412755"/>
    <lineage>
        <taxon>unclassified sequences</taxon>
        <taxon>metagenomes</taxon>
        <taxon>ecological metagenomes</taxon>
    </lineage>
</organism>
<dbReference type="EMBL" id="BART01016132">
    <property type="protein sequence ID" value="GAG77888.1"/>
    <property type="molecule type" value="Genomic_DNA"/>
</dbReference>
<dbReference type="PANTHER" id="PTHR42702">
    <property type="entry name" value="NUCLEOTIDE PYROPHOSPHOHYDROLASE"/>
    <property type="match status" value="1"/>
</dbReference>
<sequence>MKIAEFQKLIKDLYIEQDQKRGLHKTFTWLIEEIGELARILKNNKIELEKASEELADIVAWTTSLANLLEIDLENALLKKYPNMCIKCESNPCICWKINLNANESNIS</sequence>